<dbReference type="InterPro" id="IPR041118">
    <property type="entry name" value="Rx_N"/>
</dbReference>
<dbReference type="AlphaFoldDB" id="A0A5C7IIK6"/>
<name>A0A5C7IIK6_9ROSI</name>
<keyword evidence="1" id="KW-0677">Repeat</keyword>
<keyword evidence="2" id="KW-0547">Nucleotide-binding</keyword>
<gene>
    <name evidence="5" type="ORF">EZV62_003844</name>
</gene>
<proteinExistence type="predicted"/>
<evidence type="ECO:0000256" key="1">
    <source>
        <dbReference type="ARBA" id="ARBA00022737"/>
    </source>
</evidence>
<dbReference type="PANTHER" id="PTHR19338:SF37">
    <property type="entry name" value="DISEASE RESISTANCE PROTEIN RGA4"/>
    <property type="match status" value="1"/>
</dbReference>
<sequence length="397" mass="44637">MADAIVSVVLEQLISIIGKETNQQVRLVVGVRKEIEKLTSNFRAIQAVLLDAEGRGLKDTAARDWLDKLKNASYDMDDVLDEWNTEILKLQSERVESALVHTKKVCLFFPSPSFCFKQVGLRRDIALKIKEINGNIASIAREKHMFDIDTSRSINEPQRLKTTHFVDVSEIRGRDDEKSSLLSKLLSDSHVEKKGSDEESSLSCFYKINVDDEGASFPSNKVGRTLLRLAAKVDAIRETLDYAEQKADIVERALKNAGKSEDLMAAGIIDSTKLSVLYCFIQFFRKCCYRKFLQSTSSQKFNLLQTTRLTRGHGMLTSETLTIVGDSSTDAQCRQQNRTVKKISLTKGIVNLSGGVAVIQLLEIHLEHKRHLSDLSVIAWKNEAGRRTGQRDDPMDN</sequence>
<dbReference type="GO" id="GO:0006952">
    <property type="term" value="P:defense response"/>
    <property type="evidence" value="ECO:0007669"/>
    <property type="project" value="UniProtKB-KW"/>
</dbReference>
<organism evidence="5 6">
    <name type="scientific">Acer yangbiense</name>
    <dbReference type="NCBI Taxonomy" id="1000413"/>
    <lineage>
        <taxon>Eukaryota</taxon>
        <taxon>Viridiplantae</taxon>
        <taxon>Streptophyta</taxon>
        <taxon>Embryophyta</taxon>
        <taxon>Tracheophyta</taxon>
        <taxon>Spermatophyta</taxon>
        <taxon>Magnoliopsida</taxon>
        <taxon>eudicotyledons</taxon>
        <taxon>Gunneridae</taxon>
        <taxon>Pentapetalae</taxon>
        <taxon>rosids</taxon>
        <taxon>malvids</taxon>
        <taxon>Sapindales</taxon>
        <taxon>Sapindaceae</taxon>
        <taxon>Hippocastanoideae</taxon>
        <taxon>Acereae</taxon>
        <taxon>Acer</taxon>
    </lineage>
</organism>
<evidence type="ECO:0000313" key="6">
    <source>
        <dbReference type="Proteomes" id="UP000323000"/>
    </source>
</evidence>
<evidence type="ECO:0000313" key="5">
    <source>
        <dbReference type="EMBL" id="TXG68909.1"/>
    </source>
</evidence>
<keyword evidence="6" id="KW-1185">Reference proteome</keyword>
<dbReference type="Proteomes" id="UP000323000">
    <property type="component" value="Chromosome 2"/>
</dbReference>
<feature type="domain" description="Disease resistance N-terminal" evidence="4">
    <location>
        <begin position="5"/>
        <end position="94"/>
    </location>
</feature>
<dbReference type="Pfam" id="PF18052">
    <property type="entry name" value="Rx_N"/>
    <property type="match status" value="1"/>
</dbReference>
<protein>
    <recommendedName>
        <fullName evidence="4">Disease resistance N-terminal domain-containing protein</fullName>
    </recommendedName>
</protein>
<evidence type="ECO:0000256" key="3">
    <source>
        <dbReference type="ARBA" id="ARBA00022821"/>
    </source>
</evidence>
<reference evidence="6" key="1">
    <citation type="journal article" date="2019" name="Gigascience">
        <title>De novo genome assembly of the endangered Acer yangbiense, a plant species with extremely small populations endemic to Yunnan Province, China.</title>
        <authorList>
            <person name="Yang J."/>
            <person name="Wariss H.M."/>
            <person name="Tao L."/>
            <person name="Zhang R."/>
            <person name="Yun Q."/>
            <person name="Hollingsworth P."/>
            <person name="Dao Z."/>
            <person name="Luo G."/>
            <person name="Guo H."/>
            <person name="Ma Y."/>
            <person name="Sun W."/>
        </authorList>
    </citation>
    <scope>NUCLEOTIDE SEQUENCE [LARGE SCALE GENOMIC DNA]</scope>
    <source>
        <strain evidence="6">cv. Malutang</strain>
    </source>
</reference>
<dbReference type="EMBL" id="VAHF01000002">
    <property type="protein sequence ID" value="TXG68909.1"/>
    <property type="molecule type" value="Genomic_DNA"/>
</dbReference>
<evidence type="ECO:0000259" key="4">
    <source>
        <dbReference type="Pfam" id="PF18052"/>
    </source>
</evidence>
<dbReference type="Gene3D" id="1.20.5.4130">
    <property type="match status" value="1"/>
</dbReference>
<accession>A0A5C7IIK6</accession>
<keyword evidence="3" id="KW-0611">Plant defense</keyword>
<evidence type="ECO:0000256" key="2">
    <source>
        <dbReference type="ARBA" id="ARBA00022741"/>
    </source>
</evidence>
<comment type="caution">
    <text evidence="5">The sequence shown here is derived from an EMBL/GenBank/DDBJ whole genome shotgun (WGS) entry which is preliminary data.</text>
</comment>
<dbReference type="GO" id="GO:0000166">
    <property type="term" value="F:nucleotide binding"/>
    <property type="evidence" value="ECO:0007669"/>
    <property type="project" value="UniProtKB-KW"/>
</dbReference>
<dbReference type="PANTHER" id="PTHR19338">
    <property type="entry name" value="TRANSLOCASE OF INNER MITOCHONDRIAL MEMBRANE 13 HOMOLOG"/>
    <property type="match status" value="1"/>
</dbReference>
<dbReference type="OrthoDB" id="688937at2759"/>